<name>A0AAD1YVZ7_9LAMI</name>
<keyword evidence="1" id="KW-0805">Transcription regulation</keyword>
<keyword evidence="1" id="KW-0378">Hydrolase</keyword>
<dbReference type="SUPFAM" id="SSF50249">
    <property type="entry name" value="Nucleic acid-binding proteins"/>
    <property type="match status" value="1"/>
</dbReference>
<dbReference type="Proteomes" id="UP000834106">
    <property type="component" value="Chromosome 3"/>
</dbReference>
<comment type="similarity">
    <text evidence="1">Belongs to the RuvB family.</text>
</comment>
<evidence type="ECO:0000313" key="3">
    <source>
        <dbReference type="EMBL" id="CAI9758476.1"/>
    </source>
</evidence>
<keyword evidence="1" id="KW-0347">Helicase</keyword>
<dbReference type="Pfam" id="PF06068">
    <property type="entry name" value="TIP49"/>
    <property type="match status" value="1"/>
</dbReference>
<dbReference type="GO" id="GO:0003678">
    <property type="term" value="F:DNA helicase activity"/>
    <property type="evidence" value="ECO:0007669"/>
    <property type="project" value="UniProtKB-EC"/>
</dbReference>
<proteinExistence type="inferred from homology"/>
<keyword evidence="1" id="KW-0547">Nucleotide-binding</keyword>
<evidence type="ECO:0000256" key="1">
    <source>
        <dbReference type="RuleBase" id="RU363048"/>
    </source>
</evidence>
<reference evidence="3" key="1">
    <citation type="submission" date="2023-05" db="EMBL/GenBank/DDBJ databases">
        <authorList>
            <person name="Huff M."/>
        </authorList>
    </citation>
    <scope>NUCLEOTIDE SEQUENCE</scope>
</reference>
<dbReference type="AlphaFoldDB" id="A0AAD1YVZ7"/>
<sequence>MGVAKSLGQDTLYAMQAANCIRLRSKTEALMQALGKVISFKIEKTDVIEGEVVEIRIERERLLSDGWAASRTGKLTLKTTEMEMACDLGATIIETLEKEKVQVRTVLQSIRPQGRSHSSRGHSRGLWIMMPWAMGPQTKFVQCPEGELQKKKKVVHCITLHEINVFSNRILYKTHSESVVNSWREEDEREEIAGGEERDEDLSPMRSQFLQYSVRLVSIALLRRGACPYLCHHGCYQGVAHPAPSEKWAQGIT</sequence>
<dbReference type="GO" id="GO:0016787">
    <property type="term" value="F:hydrolase activity"/>
    <property type="evidence" value="ECO:0007669"/>
    <property type="project" value="UniProtKB-KW"/>
</dbReference>
<dbReference type="Gene3D" id="2.40.50.360">
    <property type="entry name" value="RuvB-like helicase, domain II"/>
    <property type="match status" value="1"/>
</dbReference>
<dbReference type="GO" id="GO:0005524">
    <property type="term" value="F:ATP binding"/>
    <property type="evidence" value="ECO:0007669"/>
    <property type="project" value="UniProtKB-KW"/>
</dbReference>
<organism evidence="3 4">
    <name type="scientific">Fraxinus pennsylvanica</name>
    <dbReference type="NCBI Taxonomy" id="56036"/>
    <lineage>
        <taxon>Eukaryota</taxon>
        <taxon>Viridiplantae</taxon>
        <taxon>Streptophyta</taxon>
        <taxon>Embryophyta</taxon>
        <taxon>Tracheophyta</taxon>
        <taxon>Spermatophyta</taxon>
        <taxon>Magnoliopsida</taxon>
        <taxon>eudicotyledons</taxon>
        <taxon>Gunneridae</taxon>
        <taxon>Pentapetalae</taxon>
        <taxon>asterids</taxon>
        <taxon>lamiids</taxon>
        <taxon>Lamiales</taxon>
        <taxon>Oleaceae</taxon>
        <taxon>Oleeae</taxon>
        <taxon>Fraxinus</taxon>
    </lineage>
</organism>
<feature type="domain" description="TIP49 P-loop" evidence="2">
    <location>
        <begin position="1"/>
        <end position="170"/>
    </location>
</feature>
<keyword evidence="1" id="KW-0539">Nucleus</keyword>
<dbReference type="EC" id="3.6.4.12" evidence="1"/>
<gene>
    <name evidence="3" type="ORF">FPE_LOCUS5906</name>
</gene>
<dbReference type="InterPro" id="IPR012340">
    <property type="entry name" value="NA-bd_OB-fold"/>
</dbReference>
<dbReference type="InterPro" id="IPR010339">
    <property type="entry name" value="TIP49_P-loop"/>
</dbReference>
<keyword evidence="1" id="KW-0067">ATP-binding</keyword>
<comment type="catalytic activity">
    <reaction evidence="1">
        <text>ATP + H2O = ADP + phosphate + H(+)</text>
        <dbReference type="Rhea" id="RHEA:13065"/>
        <dbReference type="ChEBI" id="CHEBI:15377"/>
        <dbReference type="ChEBI" id="CHEBI:15378"/>
        <dbReference type="ChEBI" id="CHEBI:30616"/>
        <dbReference type="ChEBI" id="CHEBI:43474"/>
        <dbReference type="ChEBI" id="CHEBI:456216"/>
        <dbReference type="EC" id="3.6.4.12"/>
    </reaction>
</comment>
<evidence type="ECO:0000313" key="4">
    <source>
        <dbReference type="Proteomes" id="UP000834106"/>
    </source>
</evidence>
<keyword evidence="1" id="KW-0804">Transcription</keyword>
<dbReference type="InterPro" id="IPR042487">
    <property type="entry name" value="RuvBL1/2_DNA/RNA_bd_dom"/>
</dbReference>
<protein>
    <recommendedName>
        <fullName evidence="1">RuvB-like helicase</fullName>
        <ecNumber evidence="1">3.6.4.12</ecNumber>
    </recommendedName>
</protein>
<dbReference type="EMBL" id="OU503038">
    <property type="protein sequence ID" value="CAI9758476.1"/>
    <property type="molecule type" value="Genomic_DNA"/>
</dbReference>
<dbReference type="PANTHER" id="PTHR11093">
    <property type="entry name" value="RUVB-RELATED REPTIN AND PONTIN"/>
    <property type="match status" value="1"/>
</dbReference>
<evidence type="ECO:0000259" key="2">
    <source>
        <dbReference type="Pfam" id="PF06068"/>
    </source>
</evidence>
<keyword evidence="4" id="KW-1185">Reference proteome</keyword>
<dbReference type="InterPro" id="IPR027238">
    <property type="entry name" value="RuvB-like"/>
</dbReference>
<accession>A0AAD1YVZ7</accession>